<name>A0ABR1E8D3_NECAM</name>
<sequence>MRSLEWRFAQLCDPCNQQSYRDATIPAEIPIYVPRSFRPWLDAVELILYANQTVYYTSQPFQLKSFVVFLSSFDI</sequence>
<keyword evidence="2" id="KW-1185">Reference proteome</keyword>
<organism evidence="1 2">
    <name type="scientific">Necator americanus</name>
    <name type="common">Human hookworm</name>
    <dbReference type="NCBI Taxonomy" id="51031"/>
    <lineage>
        <taxon>Eukaryota</taxon>
        <taxon>Metazoa</taxon>
        <taxon>Ecdysozoa</taxon>
        <taxon>Nematoda</taxon>
        <taxon>Chromadorea</taxon>
        <taxon>Rhabditida</taxon>
        <taxon>Rhabditina</taxon>
        <taxon>Rhabditomorpha</taxon>
        <taxon>Strongyloidea</taxon>
        <taxon>Ancylostomatidae</taxon>
        <taxon>Bunostominae</taxon>
        <taxon>Necator</taxon>
    </lineage>
</organism>
<proteinExistence type="predicted"/>
<reference evidence="1 2" key="1">
    <citation type="submission" date="2023-08" db="EMBL/GenBank/DDBJ databases">
        <title>A Necator americanus chromosomal reference genome.</title>
        <authorList>
            <person name="Ilik V."/>
            <person name="Petrzelkova K.J."/>
            <person name="Pardy F."/>
            <person name="Fuh T."/>
            <person name="Niatou-Singa F.S."/>
            <person name="Gouil Q."/>
            <person name="Baker L."/>
            <person name="Ritchie M.E."/>
            <person name="Jex A.R."/>
            <person name="Gazzola D."/>
            <person name="Li H."/>
            <person name="Toshio Fujiwara R."/>
            <person name="Zhan B."/>
            <person name="Aroian R.V."/>
            <person name="Pafco B."/>
            <person name="Schwarz E.M."/>
        </authorList>
    </citation>
    <scope>NUCLEOTIDE SEQUENCE [LARGE SCALE GENOMIC DNA]</scope>
    <source>
        <strain evidence="1 2">Aroian</strain>
        <tissue evidence="1">Whole animal</tissue>
    </source>
</reference>
<dbReference type="EMBL" id="JAVFWL010000005">
    <property type="protein sequence ID" value="KAK6758947.1"/>
    <property type="molecule type" value="Genomic_DNA"/>
</dbReference>
<accession>A0ABR1E8D3</accession>
<gene>
    <name evidence="1" type="primary">Necator_chrV.g21066</name>
    <name evidence="1" type="ORF">RB195_016273</name>
</gene>
<evidence type="ECO:0000313" key="2">
    <source>
        <dbReference type="Proteomes" id="UP001303046"/>
    </source>
</evidence>
<evidence type="ECO:0000313" key="1">
    <source>
        <dbReference type="EMBL" id="KAK6758947.1"/>
    </source>
</evidence>
<dbReference type="Proteomes" id="UP001303046">
    <property type="component" value="Unassembled WGS sequence"/>
</dbReference>
<protein>
    <submittedName>
        <fullName evidence="1">Uncharacterized protein</fullName>
    </submittedName>
</protein>
<comment type="caution">
    <text evidence="1">The sequence shown here is derived from an EMBL/GenBank/DDBJ whole genome shotgun (WGS) entry which is preliminary data.</text>
</comment>